<name>A0A4C1V4C2_EUMVA</name>
<organism evidence="1 2">
    <name type="scientific">Eumeta variegata</name>
    <name type="common">Bagworm moth</name>
    <name type="synonym">Eumeta japonica</name>
    <dbReference type="NCBI Taxonomy" id="151549"/>
    <lineage>
        <taxon>Eukaryota</taxon>
        <taxon>Metazoa</taxon>
        <taxon>Ecdysozoa</taxon>
        <taxon>Arthropoda</taxon>
        <taxon>Hexapoda</taxon>
        <taxon>Insecta</taxon>
        <taxon>Pterygota</taxon>
        <taxon>Neoptera</taxon>
        <taxon>Endopterygota</taxon>
        <taxon>Lepidoptera</taxon>
        <taxon>Glossata</taxon>
        <taxon>Ditrysia</taxon>
        <taxon>Tineoidea</taxon>
        <taxon>Psychidae</taxon>
        <taxon>Oiketicinae</taxon>
        <taxon>Eumeta</taxon>
    </lineage>
</organism>
<sequence>MIRGRAASVVGWSKASATGGRYRGVEWIITTDSGQELVTPEAMLVVVRVPLVSSKVYSLQQSMSSLQSPRSSRPS</sequence>
<dbReference type="AlphaFoldDB" id="A0A4C1V4C2"/>
<proteinExistence type="predicted"/>
<evidence type="ECO:0000313" key="1">
    <source>
        <dbReference type="EMBL" id="GBP33105.1"/>
    </source>
</evidence>
<gene>
    <name evidence="1" type="ORF">EVAR_18585_1</name>
</gene>
<dbReference type="EMBL" id="BGZK01000269">
    <property type="protein sequence ID" value="GBP33105.1"/>
    <property type="molecule type" value="Genomic_DNA"/>
</dbReference>
<accession>A0A4C1V4C2</accession>
<comment type="caution">
    <text evidence="1">The sequence shown here is derived from an EMBL/GenBank/DDBJ whole genome shotgun (WGS) entry which is preliminary data.</text>
</comment>
<protein>
    <submittedName>
        <fullName evidence="1">Uncharacterized protein</fullName>
    </submittedName>
</protein>
<dbReference type="Proteomes" id="UP000299102">
    <property type="component" value="Unassembled WGS sequence"/>
</dbReference>
<reference evidence="1 2" key="1">
    <citation type="journal article" date="2019" name="Commun. Biol.">
        <title>The bagworm genome reveals a unique fibroin gene that provides high tensile strength.</title>
        <authorList>
            <person name="Kono N."/>
            <person name="Nakamura H."/>
            <person name="Ohtoshi R."/>
            <person name="Tomita M."/>
            <person name="Numata K."/>
            <person name="Arakawa K."/>
        </authorList>
    </citation>
    <scope>NUCLEOTIDE SEQUENCE [LARGE SCALE GENOMIC DNA]</scope>
</reference>
<evidence type="ECO:0000313" key="2">
    <source>
        <dbReference type="Proteomes" id="UP000299102"/>
    </source>
</evidence>
<keyword evidence="2" id="KW-1185">Reference proteome</keyword>